<reference evidence="2 3" key="1">
    <citation type="submission" date="2018-01" db="EMBL/GenBank/DDBJ databases">
        <authorList>
            <person name="Clerissi C."/>
        </authorList>
    </citation>
    <scope>NUCLEOTIDE SEQUENCE [LARGE SCALE GENOMIC DNA]</scope>
    <source>
        <strain evidence="2">Cupriavidus taiwanensis STM 8556</strain>
    </source>
</reference>
<dbReference type="Proteomes" id="UP000256952">
    <property type="component" value="Chromosome CBM2613_a"/>
</dbReference>
<evidence type="ECO:0000256" key="1">
    <source>
        <dbReference type="SAM" id="MobiDB-lite"/>
    </source>
</evidence>
<name>A0A976G366_9BURK</name>
<gene>
    <name evidence="2" type="ORF">CBM2613_A50043</name>
</gene>
<dbReference type="EMBL" id="OFTH01000029">
    <property type="protein sequence ID" value="SOZ63712.1"/>
    <property type="molecule type" value="Genomic_DNA"/>
</dbReference>
<accession>A0A976G366</accession>
<sequence>MRQTATRPRSGVPCKPGPTDPRRRSRAAAVDPATGQHATAAAMTAVPVGSDCLSRSH</sequence>
<dbReference type="AlphaFoldDB" id="A0A976G366"/>
<evidence type="ECO:0000313" key="3">
    <source>
        <dbReference type="Proteomes" id="UP000256952"/>
    </source>
</evidence>
<organism evidence="2 3">
    <name type="scientific">Cupriavidus taiwanensis</name>
    <dbReference type="NCBI Taxonomy" id="164546"/>
    <lineage>
        <taxon>Bacteria</taxon>
        <taxon>Pseudomonadati</taxon>
        <taxon>Pseudomonadota</taxon>
        <taxon>Betaproteobacteria</taxon>
        <taxon>Burkholderiales</taxon>
        <taxon>Burkholderiaceae</taxon>
        <taxon>Cupriavidus</taxon>
    </lineage>
</organism>
<comment type="caution">
    <text evidence="2">The sequence shown here is derived from an EMBL/GenBank/DDBJ whole genome shotgun (WGS) entry which is preliminary data.</text>
</comment>
<evidence type="ECO:0000313" key="2">
    <source>
        <dbReference type="EMBL" id="SOZ63712.1"/>
    </source>
</evidence>
<protein>
    <submittedName>
        <fullName evidence="2">Uncharacterized protein</fullName>
    </submittedName>
</protein>
<proteinExistence type="predicted"/>
<feature type="region of interest" description="Disordered" evidence="1">
    <location>
        <begin position="1"/>
        <end position="42"/>
    </location>
</feature>